<dbReference type="Pfam" id="PF03992">
    <property type="entry name" value="ABM"/>
    <property type="match status" value="1"/>
</dbReference>
<dbReference type="AlphaFoldDB" id="A0A0F9TGD2"/>
<dbReference type="InterPro" id="IPR011008">
    <property type="entry name" value="Dimeric_a/b-barrel"/>
</dbReference>
<dbReference type="EMBL" id="LAZR01001700">
    <property type="protein sequence ID" value="KKN40528.1"/>
    <property type="molecule type" value="Genomic_DNA"/>
</dbReference>
<sequence length="93" mass="10737">MSIREGMMEDAKKALKEGVPKVLANEPGLLEYSPHTVGGKGNENLIIFYEIYKDQEAQKIHGENQRKFDFMHTFGRYVDRNVPVDFKFCSKIL</sequence>
<dbReference type="SUPFAM" id="SSF54909">
    <property type="entry name" value="Dimeric alpha+beta barrel"/>
    <property type="match status" value="1"/>
</dbReference>
<dbReference type="Gene3D" id="3.30.70.100">
    <property type="match status" value="1"/>
</dbReference>
<accession>A0A0F9TGD2</accession>
<protein>
    <recommendedName>
        <fullName evidence="1">ABM domain-containing protein</fullName>
    </recommendedName>
</protein>
<dbReference type="InterPro" id="IPR007138">
    <property type="entry name" value="ABM_dom"/>
</dbReference>
<feature type="domain" description="ABM" evidence="1">
    <location>
        <begin position="1"/>
        <end position="62"/>
    </location>
</feature>
<comment type="caution">
    <text evidence="2">The sequence shown here is derived from an EMBL/GenBank/DDBJ whole genome shotgun (WGS) entry which is preliminary data.</text>
</comment>
<reference evidence="2" key="1">
    <citation type="journal article" date="2015" name="Nature">
        <title>Complex archaea that bridge the gap between prokaryotes and eukaryotes.</title>
        <authorList>
            <person name="Spang A."/>
            <person name="Saw J.H."/>
            <person name="Jorgensen S.L."/>
            <person name="Zaremba-Niedzwiedzka K."/>
            <person name="Martijn J."/>
            <person name="Lind A.E."/>
            <person name="van Eijk R."/>
            <person name="Schleper C."/>
            <person name="Guy L."/>
            <person name="Ettema T.J."/>
        </authorList>
    </citation>
    <scope>NUCLEOTIDE SEQUENCE</scope>
</reference>
<evidence type="ECO:0000259" key="1">
    <source>
        <dbReference type="Pfam" id="PF03992"/>
    </source>
</evidence>
<gene>
    <name evidence="2" type="ORF">LCGC14_0732590</name>
</gene>
<proteinExistence type="predicted"/>
<organism evidence="2">
    <name type="scientific">marine sediment metagenome</name>
    <dbReference type="NCBI Taxonomy" id="412755"/>
    <lineage>
        <taxon>unclassified sequences</taxon>
        <taxon>metagenomes</taxon>
        <taxon>ecological metagenomes</taxon>
    </lineage>
</organism>
<evidence type="ECO:0000313" key="2">
    <source>
        <dbReference type="EMBL" id="KKN40528.1"/>
    </source>
</evidence>
<name>A0A0F9TGD2_9ZZZZ</name>